<evidence type="ECO:0000313" key="1">
    <source>
        <dbReference type="EMBL" id="WEJ62184.1"/>
    </source>
</evidence>
<evidence type="ECO:0000313" key="2">
    <source>
        <dbReference type="Proteomes" id="UP001222275"/>
    </source>
</evidence>
<dbReference type="EMBL" id="CP102381">
    <property type="protein sequence ID" value="WEJ62184.1"/>
    <property type="molecule type" value="Genomic_DNA"/>
</dbReference>
<gene>
    <name evidence="1" type="ORF">NR989_09200</name>
</gene>
<proteinExistence type="predicted"/>
<sequence>MSTQLYARIKRTSKYAYQNDWEGYPSHFPVDIASPAKDDYIVKGGVGGQYRLADVSLYVKTHQDELIRISK</sequence>
<accession>A0ABY8C893</accession>
<name>A0ABY8C893_9GAMM</name>
<dbReference type="Proteomes" id="UP001222275">
    <property type="component" value="Chromosome"/>
</dbReference>
<protein>
    <submittedName>
        <fullName evidence="1">Uncharacterized protein</fullName>
    </submittedName>
</protein>
<keyword evidence="2" id="KW-1185">Reference proteome</keyword>
<reference evidence="1 2" key="1">
    <citation type="submission" date="2022-06" db="EMBL/GenBank/DDBJ databases">
        <title>Thiomicrohabdus sp. nov, an obligately chemolithoautotrophic, sulfur-oxidizing bacterium isolated from beach of Guanyin Mountain. Amoy.</title>
        <authorList>
            <person name="Zhu H."/>
        </authorList>
    </citation>
    <scope>NUCLEOTIDE SEQUENCE [LARGE SCALE GENOMIC DNA]</scope>
    <source>
        <strain evidence="1 2">XGS-01</strain>
    </source>
</reference>
<dbReference type="RefSeq" id="WP_275594441.1">
    <property type="nucleotide sequence ID" value="NZ_CP102381.1"/>
</dbReference>
<organism evidence="1 2">
    <name type="scientific">Thiomicrorhabdus lithotrophica</name>
    <dbReference type="NCBI Taxonomy" id="2949997"/>
    <lineage>
        <taxon>Bacteria</taxon>
        <taxon>Pseudomonadati</taxon>
        <taxon>Pseudomonadota</taxon>
        <taxon>Gammaproteobacteria</taxon>
        <taxon>Thiotrichales</taxon>
        <taxon>Piscirickettsiaceae</taxon>
        <taxon>Thiomicrorhabdus</taxon>
    </lineage>
</organism>